<dbReference type="PIRSF" id="PIRSF006444">
    <property type="entry name" value="PaaK"/>
    <property type="match status" value="1"/>
</dbReference>
<reference evidence="12" key="1">
    <citation type="journal article" date="2016" name="Genome Announc.">
        <title>Draft Genome Sequence of the Syntrophic Lactate-Degrading Bacterium Tepidanaerobacter syntrophicus JLT.</title>
        <authorList>
            <person name="Matsuura N."/>
            <person name="Ohashi A."/>
            <person name="Tourlousse D.M."/>
            <person name="Sekiguchi Y."/>
        </authorList>
    </citation>
    <scope>NUCLEOTIDE SEQUENCE [LARGE SCALE GENOMIC DNA]</scope>
    <source>
        <strain evidence="12">JL</strain>
    </source>
</reference>
<dbReference type="PANTHER" id="PTHR43439">
    <property type="entry name" value="PHENYLACETATE-COENZYME A LIGASE"/>
    <property type="match status" value="1"/>
</dbReference>
<comment type="subunit">
    <text evidence="1">Monomer.</text>
</comment>
<evidence type="ECO:0000256" key="8">
    <source>
        <dbReference type="ARBA" id="ARBA00075111"/>
    </source>
</evidence>
<dbReference type="Pfam" id="PF14535">
    <property type="entry name" value="AMP-binding_C_2"/>
    <property type="match status" value="1"/>
</dbReference>
<name>A0A0U9HMR8_9FIRM</name>
<keyword evidence="2 9" id="KW-0436">Ligase</keyword>
<dbReference type="OrthoDB" id="580775at2"/>
<evidence type="ECO:0000256" key="6">
    <source>
        <dbReference type="ARBA" id="ARBA00066629"/>
    </source>
</evidence>
<comment type="function">
    <text evidence="9">Catalyzes the activation of phenylacetic acid (PA) to phenylacetyl-CoA (PA-CoA).</text>
</comment>
<evidence type="ECO:0000259" key="10">
    <source>
        <dbReference type="Pfam" id="PF00501"/>
    </source>
</evidence>
<dbReference type="FunFam" id="3.40.50.12780:FF:000016">
    <property type="entry name" value="Phenylacetate-coenzyme A ligase"/>
    <property type="match status" value="1"/>
</dbReference>
<evidence type="ECO:0000256" key="3">
    <source>
        <dbReference type="ARBA" id="ARBA00022741"/>
    </source>
</evidence>
<dbReference type="InterPro" id="IPR028154">
    <property type="entry name" value="AMP-dep_Lig_C"/>
</dbReference>
<keyword evidence="13" id="KW-1185">Reference proteome</keyword>
<dbReference type="UniPathway" id="UPA00930"/>
<dbReference type="GO" id="GO:0047475">
    <property type="term" value="F:phenylacetate-CoA ligase activity"/>
    <property type="evidence" value="ECO:0007669"/>
    <property type="project" value="UniProtKB-EC"/>
</dbReference>
<dbReference type="EC" id="6.2.1.30" evidence="6 9"/>
<comment type="similarity">
    <text evidence="5 9">Belongs to the phenylacetyl-CoA ligase family.</text>
</comment>
<gene>
    <name evidence="12" type="ORF">TSYNT_7187</name>
</gene>
<dbReference type="GO" id="GO:0000166">
    <property type="term" value="F:nucleotide binding"/>
    <property type="evidence" value="ECO:0007669"/>
    <property type="project" value="UniProtKB-KW"/>
</dbReference>
<comment type="pathway">
    <text evidence="4 9">Aromatic compound metabolism; phenylacetate degradation.</text>
</comment>
<proteinExistence type="inferred from homology"/>
<evidence type="ECO:0000256" key="1">
    <source>
        <dbReference type="ARBA" id="ARBA00011245"/>
    </source>
</evidence>
<dbReference type="InterPro" id="IPR042099">
    <property type="entry name" value="ANL_N_sf"/>
</dbReference>
<dbReference type="EMBL" id="DF977001">
    <property type="protein sequence ID" value="GAQ25169.1"/>
    <property type="molecule type" value="Genomic_DNA"/>
</dbReference>
<protein>
    <recommendedName>
        <fullName evidence="7 9">Phenylacetate-coenzyme A ligase</fullName>
        <ecNumber evidence="6 9">6.2.1.30</ecNumber>
    </recommendedName>
    <alternativeName>
        <fullName evidence="8 9">Phenylacetyl-CoA ligase</fullName>
    </alternativeName>
</protein>
<dbReference type="InterPro" id="IPR011880">
    <property type="entry name" value="PA_CoA_ligase"/>
</dbReference>
<evidence type="ECO:0000256" key="7">
    <source>
        <dbReference type="ARBA" id="ARBA00068695"/>
    </source>
</evidence>
<evidence type="ECO:0000313" key="12">
    <source>
        <dbReference type="EMBL" id="GAQ25169.1"/>
    </source>
</evidence>
<feature type="domain" description="AMP-dependent synthetase/ligase" evidence="10">
    <location>
        <begin position="85"/>
        <end position="287"/>
    </location>
</feature>
<sequence>MPIIWNKQWECASRKDIEEIQLERLRATLKRVYDNVPYYKKTFDSMGITPADIKKLEDIRRLPFTTKDVLRDNYPFGLFAVPRNKLLRIHASSGTTGKPTVVGYTRSDLDTWAEVVARVVTQAGVTDEDMAQVAFGYGLFTGAFGLHYGLEKVGAAVVPASVGNTERQIMLLQDFESTALISTPSYALYMSEVAEKMGIDIKNLKLKYGLFGSEACTEEMRRELEKRWGILVTDNYGLSEVMGPGVSGECQYQDGMHIAEDHFLIEIIDPVTGEPKDYGEEGEVVITTLTKEALPLIRYRTRDISSLNPEPCKCGRTSTRMKKISGRTDDMLIIRGVNVFPSQIEGVLVQSEGLTPNYMLVVTKNGYMDELEVQVEVTEEIFTDRFRELEAMEKRIEHKLHTVLGISANVRLIAPNSLERFEGKARRVKDLRKQN</sequence>
<dbReference type="AlphaFoldDB" id="A0A0U9HMR8"/>
<dbReference type="PANTHER" id="PTHR43439:SF1">
    <property type="entry name" value="PHENYLACETATE-COENZYME A LIGASE"/>
    <property type="match status" value="1"/>
</dbReference>
<dbReference type="Pfam" id="PF00501">
    <property type="entry name" value="AMP-binding"/>
    <property type="match status" value="1"/>
</dbReference>
<dbReference type="InterPro" id="IPR051414">
    <property type="entry name" value="Adenylate-forming_Reductase"/>
</dbReference>
<dbReference type="Proteomes" id="UP000062160">
    <property type="component" value="Unassembled WGS sequence"/>
</dbReference>
<dbReference type="CDD" id="cd05913">
    <property type="entry name" value="PaaK"/>
    <property type="match status" value="1"/>
</dbReference>
<evidence type="ECO:0000256" key="2">
    <source>
        <dbReference type="ARBA" id="ARBA00022598"/>
    </source>
</evidence>
<dbReference type="Gene3D" id="3.30.300.30">
    <property type="match status" value="1"/>
</dbReference>
<dbReference type="STRING" id="224999.GCA_001485475_01184"/>
<evidence type="ECO:0000256" key="5">
    <source>
        <dbReference type="ARBA" id="ARBA00061566"/>
    </source>
</evidence>
<evidence type="ECO:0000313" key="13">
    <source>
        <dbReference type="Proteomes" id="UP000062160"/>
    </source>
</evidence>
<dbReference type="SUPFAM" id="SSF56801">
    <property type="entry name" value="Acetyl-CoA synthetase-like"/>
    <property type="match status" value="1"/>
</dbReference>
<organism evidence="12">
    <name type="scientific">Tepidanaerobacter syntrophicus</name>
    <dbReference type="NCBI Taxonomy" id="224999"/>
    <lineage>
        <taxon>Bacteria</taxon>
        <taxon>Bacillati</taxon>
        <taxon>Bacillota</taxon>
        <taxon>Clostridia</taxon>
        <taxon>Thermosediminibacterales</taxon>
        <taxon>Tepidanaerobacteraceae</taxon>
        <taxon>Tepidanaerobacter</taxon>
    </lineage>
</organism>
<dbReference type="InterPro" id="IPR000873">
    <property type="entry name" value="AMP-dep_synth/lig_dom"/>
</dbReference>
<evidence type="ECO:0000256" key="4">
    <source>
        <dbReference type="ARBA" id="ARBA00060591"/>
    </source>
</evidence>
<dbReference type="InterPro" id="IPR045851">
    <property type="entry name" value="AMP-bd_C_sf"/>
</dbReference>
<dbReference type="GO" id="GO:0010124">
    <property type="term" value="P:phenylacetate catabolic process"/>
    <property type="evidence" value="ECO:0007669"/>
    <property type="project" value="UniProtKB-UniRule"/>
</dbReference>
<comment type="catalytic activity">
    <reaction evidence="9">
        <text>2-phenylacetate + ATP + CoA = phenylacetyl-CoA + AMP + diphosphate</text>
        <dbReference type="Rhea" id="RHEA:20956"/>
        <dbReference type="ChEBI" id="CHEBI:18401"/>
        <dbReference type="ChEBI" id="CHEBI:30616"/>
        <dbReference type="ChEBI" id="CHEBI:33019"/>
        <dbReference type="ChEBI" id="CHEBI:57287"/>
        <dbReference type="ChEBI" id="CHEBI:57390"/>
        <dbReference type="ChEBI" id="CHEBI:456215"/>
        <dbReference type="EC" id="6.2.1.30"/>
    </reaction>
</comment>
<feature type="domain" description="AMP-dependent ligase C-terminal" evidence="11">
    <location>
        <begin position="336"/>
        <end position="432"/>
    </location>
</feature>
<keyword evidence="3 9" id="KW-0547">Nucleotide-binding</keyword>
<evidence type="ECO:0000256" key="9">
    <source>
        <dbReference type="PIRNR" id="PIRNR006444"/>
    </source>
</evidence>
<evidence type="ECO:0000259" key="11">
    <source>
        <dbReference type="Pfam" id="PF14535"/>
    </source>
</evidence>
<accession>A0A0U9HMR8</accession>
<dbReference type="Gene3D" id="3.40.50.12780">
    <property type="entry name" value="N-terminal domain of ligase-like"/>
    <property type="match status" value="1"/>
</dbReference>